<keyword evidence="2" id="KW-1185">Reference proteome</keyword>
<name>A0A4P6EM75_9MICO</name>
<evidence type="ECO:0000313" key="2">
    <source>
        <dbReference type="Proteomes" id="UP000291758"/>
    </source>
</evidence>
<proteinExistence type="predicted"/>
<gene>
    <name evidence="1" type="ORF">ET495_11690</name>
</gene>
<sequence length="230" mass="22608">MVRGGGGWGGGATEPERAAQRLELHGDLVAALHELSRAALGLRAYARDLGLGLGDKAGGVCGRGGRLLVGIGDRGATDLVGLGECLGTGGLGLVAQRLGASLEACRLGAGFLDEAVCLLLGVGDGDVGVVLGATAFVRGGLLGLAGEALGGGGRLAARGLRVVASLGEKPLGPARAEATVVVAWTWASDNLASASRRASASSCAAFSRASLTASAASAAAIATMRSIRWP</sequence>
<dbReference type="EMBL" id="CP035495">
    <property type="protein sequence ID" value="QAY63792.1"/>
    <property type="molecule type" value="Genomic_DNA"/>
</dbReference>
<dbReference type="KEGG" id="xyl:ET495_11690"/>
<reference evidence="1 2" key="1">
    <citation type="submission" date="2019-01" db="EMBL/GenBank/DDBJ databases">
        <title>Genome sequencing of strain 2JSPR-7.</title>
        <authorList>
            <person name="Heo J."/>
            <person name="Kim S.-J."/>
            <person name="Kim J.-S."/>
            <person name="Hong S.-B."/>
            <person name="Kwon S.-W."/>
        </authorList>
    </citation>
    <scope>NUCLEOTIDE SEQUENCE [LARGE SCALE GENOMIC DNA]</scope>
    <source>
        <strain evidence="1 2">2JSPR-7</strain>
    </source>
</reference>
<evidence type="ECO:0000313" key="1">
    <source>
        <dbReference type="EMBL" id="QAY63792.1"/>
    </source>
</evidence>
<accession>A0A4P6EM75</accession>
<organism evidence="1 2">
    <name type="scientific">Xylanimonas allomyrinae</name>
    <dbReference type="NCBI Taxonomy" id="2509459"/>
    <lineage>
        <taxon>Bacteria</taxon>
        <taxon>Bacillati</taxon>
        <taxon>Actinomycetota</taxon>
        <taxon>Actinomycetes</taxon>
        <taxon>Micrococcales</taxon>
        <taxon>Promicromonosporaceae</taxon>
        <taxon>Xylanimonas</taxon>
    </lineage>
</organism>
<protein>
    <submittedName>
        <fullName evidence="1">Uncharacterized protein</fullName>
    </submittedName>
</protein>
<dbReference type="Proteomes" id="UP000291758">
    <property type="component" value="Chromosome"/>
</dbReference>
<dbReference type="AlphaFoldDB" id="A0A4P6EM75"/>
<dbReference type="RefSeq" id="WP_129204952.1">
    <property type="nucleotide sequence ID" value="NZ_CP035495.1"/>
</dbReference>